<keyword evidence="2" id="KW-1133">Transmembrane helix</keyword>
<accession>A0A833R295</accession>
<dbReference type="AlphaFoldDB" id="A0A833R295"/>
<feature type="transmembrane region" description="Helical" evidence="2">
    <location>
        <begin position="125"/>
        <end position="146"/>
    </location>
</feature>
<feature type="region of interest" description="Disordered" evidence="1">
    <location>
        <begin position="1"/>
        <end position="20"/>
    </location>
</feature>
<keyword evidence="4" id="KW-1185">Reference proteome</keyword>
<feature type="transmembrane region" description="Helical" evidence="2">
    <location>
        <begin position="92"/>
        <end position="113"/>
    </location>
</feature>
<keyword evidence="2" id="KW-0812">Transmembrane</keyword>
<evidence type="ECO:0000256" key="1">
    <source>
        <dbReference type="SAM" id="MobiDB-lite"/>
    </source>
</evidence>
<proteinExistence type="predicted"/>
<evidence type="ECO:0000313" key="4">
    <source>
        <dbReference type="Proteomes" id="UP000623129"/>
    </source>
</evidence>
<feature type="compositionally biased region" description="Basic and acidic residues" evidence="1">
    <location>
        <begin position="1"/>
        <end position="12"/>
    </location>
</feature>
<protein>
    <submittedName>
        <fullName evidence="3">Uncharacterized protein</fullName>
    </submittedName>
</protein>
<keyword evidence="2" id="KW-0472">Membrane</keyword>
<dbReference type="EMBL" id="SWLB01000010">
    <property type="protein sequence ID" value="KAF3333954.1"/>
    <property type="molecule type" value="Genomic_DNA"/>
</dbReference>
<name>A0A833R295_9POAL</name>
<organism evidence="3 4">
    <name type="scientific">Carex littledalei</name>
    <dbReference type="NCBI Taxonomy" id="544730"/>
    <lineage>
        <taxon>Eukaryota</taxon>
        <taxon>Viridiplantae</taxon>
        <taxon>Streptophyta</taxon>
        <taxon>Embryophyta</taxon>
        <taxon>Tracheophyta</taxon>
        <taxon>Spermatophyta</taxon>
        <taxon>Magnoliopsida</taxon>
        <taxon>Liliopsida</taxon>
        <taxon>Poales</taxon>
        <taxon>Cyperaceae</taxon>
        <taxon>Cyperoideae</taxon>
        <taxon>Cariceae</taxon>
        <taxon>Carex</taxon>
        <taxon>Carex subgen. Euthyceras</taxon>
    </lineage>
</organism>
<dbReference type="Proteomes" id="UP000623129">
    <property type="component" value="Unassembled WGS sequence"/>
</dbReference>
<feature type="transmembrane region" description="Helical" evidence="2">
    <location>
        <begin position="152"/>
        <end position="175"/>
    </location>
</feature>
<feature type="transmembrane region" description="Helical" evidence="2">
    <location>
        <begin position="64"/>
        <end position="80"/>
    </location>
</feature>
<evidence type="ECO:0000256" key="2">
    <source>
        <dbReference type="SAM" id="Phobius"/>
    </source>
</evidence>
<reference evidence="3" key="1">
    <citation type="submission" date="2020-01" db="EMBL/GenBank/DDBJ databases">
        <title>Genome sequence of Kobresia littledalei, the first chromosome-level genome in the family Cyperaceae.</title>
        <authorList>
            <person name="Qu G."/>
        </authorList>
    </citation>
    <scope>NUCLEOTIDE SEQUENCE</scope>
    <source>
        <strain evidence="3">C.B.Clarke</strain>
        <tissue evidence="3">Leaf</tissue>
    </source>
</reference>
<evidence type="ECO:0000313" key="3">
    <source>
        <dbReference type="EMBL" id="KAF3333954.1"/>
    </source>
</evidence>
<comment type="caution">
    <text evidence="3">The sequence shown here is derived from an EMBL/GenBank/DDBJ whole genome shotgun (WGS) entry which is preliminary data.</text>
</comment>
<gene>
    <name evidence="3" type="ORF">FCM35_KLT01645</name>
</gene>
<sequence>MGISKDSDHETRIGPTSSDVTINVPDELSRLNQPLLTPLPRANPDPLDAITIVPVELAKVESRYGIILSLIAFTLIPAFFESIYHTTSHVKPLIVIFAVTSYVSLLVTAWHKMRFLRAEPNDVEMVYISTGFFILEVVLFSILITFESLTLPSVPCAFEICWTVLGFVITSCVLLEFKFYG</sequence>